<evidence type="ECO:0000313" key="2">
    <source>
        <dbReference type="Proteomes" id="UP000005959"/>
    </source>
</evidence>
<dbReference type="AlphaFoldDB" id="G9Y9X8"/>
<dbReference type="Proteomes" id="UP000005959">
    <property type="component" value="Unassembled WGS sequence"/>
</dbReference>
<dbReference type="PATRIC" id="fig|1002364.3.peg.3082"/>
<dbReference type="HOGENOM" id="CLU_3252336_0_0_6"/>
<reference evidence="1 2" key="1">
    <citation type="submission" date="2011-08" db="EMBL/GenBank/DDBJ databases">
        <authorList>
            <person name="Weinstock G."/>
            <person name="Sodergren E."/>
            <person name="Clifton S."/>
            <person name="Fulton L."/>
            <person name="Fulton B."/>
            <person name="Courtney L."/>
            <person name="Fronick C."/>
            <person name="Harrison M."/>
            <person name="Strong C."/>
            <person name="Farmer C."/>
            <person name="Delahaunty K."/>
            <person name="Markovic C."/>
            <person name="Hall O."/>
            <person name="Minx P."/>
            <person name="Tomlinson C."/>
            <person name="Mitreva M."/>
            <person name="Hou S."/>
            <person name="Chen J."/>
            <person name="Wollam A."/>
            <person name="Pepin K.H."/>
            <person name="Johnson M."/>
            <person name="Bhonagiri V."/>
            <person name="Zhang X."/>
            <person name="Suruliraj S."/>
            <person name="Warren W."/>
            <person name="Chinwalla A."/>
            <person name="Mardis E.R."/>
            <person name="Wilson R.K."/>
        </authorList>
    </citation>
    <scope>NUCLEOTIDE SEQUENCE [LARGE SCALE GENOMIC DNA]</scope>
    <source>
        <strain evidence="1 2">ATCC 51873</strain>
    </source>
</reference>
<gene>
    <name evidence="1" type="ORF">HMPREF0454_03397</name>
</gene>
<evidence type="ECO:0000313" key="1">
    <source>
        <dbReference type="EMBL" id="EHM40559.1"/>
    </source>
</evidence>
<accession>G9Y9X8</accession>
<comment type="caution">
    <text evidence="1">The sequence shown here is derived from an EMBL/GenBank/DDBJ whole genome shotgun (WGS) entry which is preliminary data.</text>
</comment>
<name>G9Y9X8_HAFAL</name>
<proteinExistence type="predicted"/>
<organism evidence="1 2">
    <name type="scientific">Hafnia alvei ATCC 51873</name>
    <dbReference type="NCBI Taxonomy" id="1002364"/>
    <lineage>
        <taxon>Bacteria</taxon>
        <taxon>Pseudomonadati</taxon>
        <taxon>Pseudomonadota</taxon>
        <taxon>Gammaproteobacteria</taxon>
        <taxon>Enterobacterales</taxon>
        <taxon>Hafniaceae</taxon>
        <taxon>Hafnia</taxon>
    </lineage>
</organism>
<dbReference type="EMBL" id="AGCI01000076">
    <property type="protein sequence ID" value="EHM40559.1"/>
    <property type="molecule type" value="Genomic_DNA"/>
</dbReference>
<sequence>MKPVVLIFIPVFSSVIPISVFHFQAKYTVFIVLIWLPEAGID</sequence>
<protein>
    <submittedName>
        <fullName evidence="1">Uncharacterized protein</fullName>
    </submittedName>
</protein>